<dbReference type="InterPro" id="IPR036182">
    <property type="entry name" value="PCuAC_sf"/>
</dbReference>
<sequence length="121" mass="13439">MVTNAWIKLAPPGAAVNAAYMDFHNRAQEEKVIVAVTADCCAQVMMHQTRREGDKVYMDHRDTLYIPAQSELQLTPGGLHLMLVGAKTPLRLNDSVNIVFDFSDSTQLTLRVPVKKAADEQ</sequence>
<name>A0ABV7FK41_9GAMM</name>
<dbReference type="PANTHER" id="PTHR36302:SF1">
    <property type="entry name" value="COPPER CHAPERONE PCU(A)C"/>
    <property type="match status" value="1"/>
</dbReference>
<gene>
    <name evidence="1" type="ORF">ACFODX_16240</name>
</gene>
<dbReference type="EMBL" id="JBHRTF010000015">
    <property type="protein sequence ID" value="MFC3117118.1"/>
    <property type="molecule type" value="Genomic_DNA"/>
</dbReference>
<dbReference type="InterPro" id="IPR058248">
    <property type="entry name" value="Lxx211020-like"/>
</dbReference>
<dbReference type="Proteomes" id="UP001595555">
    <property type="component" value="Unassembled WGS sequence"/>
</dbReference>
<proteinExistence type="predicted"/>
<organism evidence="1 2">
    <name type="scientific">Cellvibrio fontiphilus</name>
    <dbReference type="NCBI Taxonomy" id="1815559"/>
    <lineage>
        <taxon>Bacteria</taxon>
        <taxon>Pseudomonadati</taxon>
        <taxon>Pseudomonadota</taxon>
        <taxon>Gammaproteobacteria</taxon>
        <taxon>Cellvibrionales</taxon>
        <taxon>Cellvibrionaceae</taxon>
        <taxon>Cellvibrio</taxon>
    </lineage>
</organism>
<keyword evidence="2" id="KW-1185">Reference proteome</keyword>
<comment type="caution">
    <text evidence="1">The sequence shown here is derived from an EMBL/GenBank/DDBJ whole genome shotgun (WGS) entry which is preliminary data.</text>
</comment>
<dbReference type="PANTHER" id="PTHR36302">
    <property type="entry name" value="BLR7088 PROTEIN"/>
    <property type="match status" value="1"/>
</dbReference>
<dbReference type="SUPFAM" id="SSF110087">
    <property type="entry name" value="DR1885-like metal-binding protein"/>
    <property type="match status" value="1"/>
</dbReference>
<dbReference type="RefSeq" id="WP_378121095.1">
    <property type="nucleotide sequence ID" value="NZ_JBHRTF010000015.1"/>
</dbReference>
<accession>A0ABV7FK41</accession>
<dbReference type="InterPro" id="IPR007410">
    <property type="entry name" value="LpqE-like"/>
</dbReference>
<evidence type="ECO:0000313" key="1">
    <source>
        <dbReference type="EMBL" id="MFC3117118.1"/>
    </source>
</evidence>
<dbReference type="Gene3D" id="2.60.40.1890">
    <property type="entry name" value="PCu(A)C copper chaperone"/>
    <property type="match status" value="1"/>
</dbReference>
<evidence type="ECO:0000313" key="2">
    <source>
        <dbReference type="Proteomes" id="UP001595555"/>
    </source>
</evidence>
<reference evidence="2" key="1">
    <citation type="journal article" date="2019" name="Int. J. Syst. Evol. Microbiol.">
        <title>The Global Catalogue of Microorganisms (GCM) 10K type strain sequencing project: providing services to taxonomists for standard genome sequencing and annotation.</title>
        <authorList>
            <consortium name="The Broad Institute Genomics Platform"/>
            <consortium name="The Broad Institute Genome Sequencing Center for Infectious Disease"/>
            <person name="Wu L."/>
            <person name="Ma J."/>
        </authorList>
    </citation>
    <scope>NUCLEOTIDE SEQUENCE [LARGE SCALE GENOMIC DNA]</scope>
    <source>
        <strain evidence="2">KCTC 52237</strain>
    </source>
</reference>
<dbReference type="Pfam" id="PF04314">
    <property type="entry name" value="PCuAC"/>
    <property type="match status" value="1"/>
</dbReference>
<protein>
    <submittedName>
        <fullName evidence="1">Copper chaperone PCu(A)C</fullName>
    </submittedName>
</protein>